<evidence type="ECO:0000313" key="1">
    <source>
        <dbReference type="EMBL" id="MPM50765.1"/>
    </source>
</evidence>
<accession>A0A645AC45</accession>
<organism evidence="1">
    <name type="scientific">bioreactor metagenome</name>
    <dbReference type="NCBI Taxonomy" id="1076179"/>
    <lineage>
        <taxon>unclassified sequences</taxon>
        <taxon>metagenomes</taxon>
        <taxon>ecological metagenomes</taxon>
    </lineage>
</organism>
<dbReference type="AlphaFoldDB" id="A0A645AC45"/>
<proteinExistence type="predicted"/>
<protein>
    <submittedName>
        <fullName evidence="1">Uncharacterized protein</fullName>
    </submittedName>
</protein>
<sequence>MVAAQAVGDNDAGDGILRADISRGVHGGLHHRPAGIDRQLADLYFTKVTGEHITNKTEQNNKGDGDPKYPPAALESFKIKLLFHHQFLLNCSLPCFSASAKSLFCFSLNSSCLRCTPLFICGLVQGPPLGQVVLFAIRFSDATFCAGASACGVDRTN</sequence>
<name>A0A645AC45_9ZZZZ</name>
<gene>
    <name evidence="1" type="ORF">SDC9_97508</name>
</gene>
<comment type="caution">
    <text evidence="1">The sequence shown here is derived from an EMBL/GenBank/DDBJ whole genome shotgun (WGS) entry which is preliminary data.</text>
</comment>
<reference evidence="1" key="1">
    <citation type="submission" date="2019-08" db="EMBL/GenBank/DDBJ databases">
        <authorList>
            <person name="Kucharzyk K."/>
            <person name="Murdoch R.W."/>
            <person name="Higgins S."/>
            <person name="Loffler F."/>
        </authorList>
    </citation>
    <scope>NUCLEOTIDE SEQUENCE</scope>
</reference>
<dbReference type="EMBL" id="VSSQ01013115">
    <property type="protein sequence ID" value="MPM50765.1"/>
    <property type="molecule type" value="Genomic_DNA"/>
</dbReference>